<dbReference type="RefSeq" id="WP_183830822.1">
    <property type="nucleotide sequence ID" value="NZ_JACHEU010000001.1"/>
</dbReference>
<dbReference type="InterPro" id="IPR003593">
    <property type="entry name" value="AAA+_ATPase"/>
</dbReference>
<dbReference type="PANTHER" id="PTHR43776:SF7">
    <property type="entry name" value="D,D-DIPEPTIDE TRANSPORT ATP-BINDING PROTEIN DDPF-RELATED"/>
    <property type="match status" value="1"/>
</dbReference>
<dbReference type="AlphaFoldDB" id="A0A7W9S3B7"/>
<keyword evidence="4 6" id="KW-0067">ATP-binding</keyword>
<protein>
    <submittedName>
        <fullName evidence="6">Peptide/nickel transport system ATP-binding protein</fullName>
    </submittedName>
</protein>
<dbReference type="GO" id="GO:0016887">
    <property type="term" value="F:ATP hydrolysis activity"/>
    <property type="evidence" value="ECO:0007669"/>
    <property type="project" value="InterPro"/>
</dbReference>
<evidence type="ECO:0000256" key="4">
    <source>
        <dbReference type="ARBA" id="ARBA00022840"/>
    </source>
</evidence>
<proteinExistence type="inferred from homology"/>
<dbReference type="InterPro" id="IPR003439">
    <property type="entry name" value="ABC_transporter-like_ATP-bd"/>
</dbReference>
<dbReference type="NCBIfam" id="NF008453">
    <property type="entry name" value="PRK11308.1"/>
    <property type="match status" value="2"/>
</dbReference>
<dbReference type="InterPro" id="IPR027417">
    <property type="entry name" value="P-loop_NTPase"/>
</dbReference>
<comment type="similarity">
    <text evidence="1">Belongs to the ABC transporter superfamily.</text>
</comment>
<evidence type="ECO:0000313" key="7">
    <source>
        <dbReference type="Proteomes" id="UP000533306"/>
    </source>
</evidence>
<evidence type="ECO:0000256" key="2">
    <source>
        <dbReference type="ARBA" id="ARBA00022448"/>
    </source>
</evidence>
<dbReference type="SMART" id="SM00382">
    <property type="entry name" value="AAA"/>
    <property type="match status" value="2"/>
</dbReference>
<dbReference type="PROSITE" id="PS50893">
    <property type="entry name" value="ABC_TRANSPORTER_2"/>
    <property type="match status" value="2"/>
</dbReference>
<dbReference type="GO" id="GO:0055085">
    <property type="term" value="P:transmembrane transport"/>
    <property type="evidence" value="ECO:0007669"/>
    <property type="project" value="UniProtKB-ARBA"/>
</dbReference>
<keyword evidence="7" id="KW-1185">Reference proteome</keyword>
<evidence type="ECO:0000256" key="3">
    <source>
        <dbReference type="ARBA" id="ARBA00022741"/>
    </source>
</evidence>
<dbReference type="GO" id="GO:0005524">
    <property type="term" value="F:ATP binding"/>
    <property type="evidence" value="ECO:0007669"/>
    <property type="project" value="UniProtKB-KW"/>
</dbReference>
<dbReference type="NCBIfam" id="NF007739">
    <property type="entry name" value="PRK10419.1"/>
    <property type="match status" value="2"/>
</dbReference>
<gene>
    <name evidence="6" type="ORF">HNR59_002580</name>
</gene>
<evidence type="ECO:0000313" key="6">
    <source>
        <dbReference type="EMBL" id="MBB6013235.1"/>
    </source>
</evidence>
<dbReference type="InterPro" id="IPR017871">
    <property type="entry name" value="ABC_transporter-like_CS"/>
</dbReference>
<keyword evidence="2" id="KW-0813">Transport</keyword>
<dbReference type="Proteomes" id="UP000533306">
    <property type="component" value="Unassembled WGS sequence"/>
</dbReference>
<reference evidence="6 7" key="1">
    <citation type="submission" date="2020-08" db="EMBL/GenBank/DDBJ databases">
        <title>Genomic Encyclopedia of Type Strains, Phase IV (KMG-IV): sequencing the most valuable type-strain genomes for metagenomic binning, comparative biology and taxonomic classification.</title>
        <authorList>
            <person name="Goeker M."/>
        </authorList>
    </citation>
    <scope>NUCLEOTIDE SEQUENCE [LARGE SCALE GENOMIC DNA]</scope>
    <source>
        <strain evidence="6 7">DSM 11099</strain>
    </source>
</reference>
<name>A0A7W9S3B7_9HYPH</name>
<feature type="domain" description="ABC transporter" evidence="5">
    <location>
        <begin position="286"/>
        <end position="526"/>
    </location>
</feature>
<dbReference type="SUPFAM" id="SSF52540">
    <property type="entry name" value="P-loop containing nucleoside triphosphate hydrolases"/>
    <property type="match status" value="2"/>
</dbReference>
<dbReference type="PROSITE" id="PS00211">
    <property type="entry name" value="ABC_TRANSPORTER_1"/>
    <property type="match status" value="1"/>
</dbReference>
<accession>A0A7W9S3B7</accession>
<evidence type="ECO:0000259" key="5">
    <source>
        <dbReference type="PROSITE" id="PS50893"/>
    </source>
</evidence>
<dbReference type="CDD" id="cd03257">
    <property type="entry name" value="ABC_NikE_OppD_transporters"/>
    <property type="match status" value="2"/>
</dbReference>
<dbReference type="InterPro" id="IPR050319">
    <property type="entry name" value="ABC_transp_ATP-bind"/>
</dbReference>
<dbReference type="Pfam" id="PF00005">
    <property type="entry name" value="ABC_tran"/>
    <property type="match status" value="2"/>
</dbReference>
<dbReference type="Gene3D" id="3.40.50.300">
    <property type="entry name" value="P-loop containing nucleotide triphosphate hydrolases"/>
    <property type="match status" value="2"/>
</dbReference>
<dbReference type="EMBL" id="JACHEU010000001">
    <property type="protein sequence ID" value="MBB6013235.1"/>
    <property type="molecule type" value="Genomic_DNA"/>
</dbReference>
<dbReference type="PANTHER" id="PTHR43776">
    <property type="entry name" value="TRANSPORT ATP-BINDING PROTEIN"/>
    <property type="match status" value="1"/>
</dbReference>
<feature type="domain" description="ABC transporter" evidence="5">
    <location>
        <begin position="4"/>
        <end position="249"/>
    </location>
</feature>
<comment type="caution">
    <text evidence="6">The sequence shown here is derived from an EMBL/GenBank/DDBJ whole genome shotgun (WGS) entry which is preliminary data.</text>
</comment>
<sequence>MSLLEIEKLSLSIGAVPVLKDVDLSVGQGEIVALVGESGSGKSMTALTVMQLLPHAARLSGRVLLDGSNLLEAGEEHMCTLRGDDIGMVFQEPMTALNPLKTIGEQVAEGIRWHTRSSRADAEERARQILDRVGLPETKFPLSRFPHELSGGQRQRVVIAIACALKPRLLIADEPTTALDVVLQAQVLDLLRDLVAENRMGLLLISHDLAVVADMADRISILRNGQVMEDGETAQVLSTQTHPYTRQLAQASTHVPDIRAATTRNKPDSTQAPLLVVQNLTRDYPGRRISLFRRGAPTRAVDDVSFSIAPGRSVALVGRSGCGKSTLARMVLALDKPTAGEIHFAGESLTGRSEAELKPARRNMQVVFQDPYGSFDPRQRVEKLVAEPLHLLERKPSKAERREMVASALAEVGLGPDALDKYPHEFSGGQRQRISIARAIITRPKLVVADEPVSALDVSIRAQILDLFADLNARLGIAYLFITHDLTVARAITDEVMVMEEGRIVERGPTHDVLDNPQSDAARELVAAAPDLSRALARRLREQG</sequence>
<organism evidence="6 7">
    <name type="scientific">Aquamicrobium lusatiense</name>
    <dbReference type="NCBI Taxonomy" id="89772"/>
    <lineage>
        <taxon>Bacteria</taxon>
        <taxon>Pseudomonadati</taxon>
        <taxon>Pseudomonadota</taxon>
        <taxon>Alphaproteobacteria</taxon>
        <taxon>Hyphomicrobiales</taxon>
        <taxon>Phyllobacteriaceae</taxon>
        <taxon>Aquamicrobium</taxon>
    </lineage>
</organism>
<evidence type="ECO:0000256" key="1">
    <source>
        <dbReference type="ARBA" id="ARBA00005417"/>
    </source>
</evidence>
<keyword evidence="3" id="KW-0547">Nucleotide-binding</keyword>